<name>A0A9X3HYX0_9VIBR</name>
<organism evidence="1 2">
    <name type="scientific">Vibrio qingdaonensis</name>
    <dbReference type="NCBI Taxonomy" id="2829491"/>
    <lineage>
        <taxon>Bacteria</taxon>
        <taxon>Pseudomonadati</taxon>
        <taxon>Pseudomonadota</taxon>
        <taxon>Gammaproteobacteria</taxon>
        <taxon>Vibrionales</taxon>
        <taxon>Vibrionaceae</taxon>
        <taxon>Vibrio</taxon>
    </lineage>
</organism>
<dbReference type="EMBL" id="JAKRRY010000055">
    <property type="protein sequence ID" value="MCW8348996.1"/>
    <property type="molecule type" value="Genomic_DNA"/>
</dbReference>
<evidence type="ECO:0000313" key="2">
    <source>
        <dbReference type="Proteomes" id="UP001155587"/>
    </source>
</evidence>
<proteinExistence type="predicted"/>
<gene>
    <name evidence="1" type="ORF">MD535_23675</name>
</gene>
<protein>
    <submittedName>
        <fullName evidence="1">Uncharacterized protein</fullName>
    </submittedName>
</protein>
<accession>A0A9X3HYX0</accession>
<reference evidence="1" key="1">
    <citation type="submission" date="2022-02" db="EMBL/GenBank/DDBJ databases">
        <title>Vibrio sp. nov, a new bacterium isolated from seawater.</title>
        <authorList>
            <person name="Yuan Y."/>
        </authorList>
    </citation>
    <scope>NUCLEOTIDE SEQUENCE</scope>
    <source>
        <strain evidence="1">ZSDZ65</strain>
    </source>
</reference>
<dbReference type="AlphaFoldDB" id="A0A9X3HYX0"/>
<keyword evidence="2" id="KW-1185">Reference proteome</keyword>
<sequence length="268" mass="30757">MTKIKKRIVDEFYNDIPDVAIGAFRNKRIPLSEMIESGFGAHLIQEQRSQGASYQNARAYSDTIFSIGRYMQDRNNIFVSADVLKIINKAKLDNMPDARVQLPFKSFKLRFPVESKLQSALVTVSRNSVEGYFRHSLGDSEPKIIVSSMNKNGFRCHSSPMDKISQALDNELLSPVIKFCVLYSTGQISMDSGHPLPTKYSKPKKGGKNWSFGFRKHEFDTEIFVRPHFRNLRDERYYKKPPYDEWDIGSRWTFVTGSTKNAKSFSAL</sequence>
<dbReference type="RefSeq" id="WP_265677646.1">
    <property type="nucleotide sequence ID" value="NZ_JAKRRY010000055.1"/>
</dbReference>
<comment type="caution">
    <text evidence="1">The sequence shown here is derived from an EMBL/GenBank/DDBJ whole genome shotgun (WGS) entry which is preliminary data.</text>
</comment>
<dbReference type="Proteomes" id="UP001155587">
    <property type="component" value="Unassembled WGS sequence"/>
</dbReference>
<evidence type="ECO:0000313" key="1">
    <source>
        <dbReference type="EMBL" id="MCW8348996.1"/>
    </source>
</evidence>